<proteinExistence type="predicted"/>
<dbReference type="EMBL" id="VXIV02000699">
    <property type="protein sequence ID" value="KAF6036591.1"/>
    <property type="molecule type" value="Genomic_DNA"/>
</dbReference>
<evidence type="ECO:0000313" key="1">
    <source>
        <dbReference type="EMBL" id="KAF6036591.1"/>
    </source>
</evidence>
<reference evidence="1" key="1">
    <citation type="submission" date="2020-06" db="EMBL/GenBank/DDBJ databases">
        <title>Draft genome of Bugula neritina, a colonial animal packing powerful symbionts and potential medicines.</title>
        <authorList>
            <person name="Rayko M."/>
        </authorList>
    </citation>
    <scope>NUCLEOTIDE SEQUENCE [LARGE SCALE GENOMIC DNA]</scope>
    <source>
        <strain evidence="1">Kwan_BN1</strain>
    </source>
</reference>
<comment type="caution">
    <text evidence="1">The sequence shown here is derived from an EMBL/GenBank/DDBJ whole genome shotgun (WGS) entry which is preliminary data.</text>
</comment>
<evidence type="ECO:0000313" key="2">
    <source>
        <dbReference type="Proteomes" id="UP000593567"/>
    </source>
</evidence>
<gene>
    <name evidence="1" type="ORF">EB796_005102</name>
</gene>
<organism evidence="1 2">
    <name type="scientific">Bugula neritina</name>
    <name type="common">Brown bryozoan</name>
    <name type="synonym">Sertularia neritina</name>
    <dbReference type="NCBI Taxonomy" id="10212"/>
    <lineage>
        <taxon>Eukaryota</taxon>
        <taxon>Metazoa</taxon>
        <taxon>Spiralia</taxon>
        <taxon>Lophotrochozoa</taxon>
        <taxon>Bryozoa</taxon>
        <taxon>Gymnolaemata</taxon>
        <taxon>Cheilostomatida</taxon>
        <taxon>Flustrina</taxon>
        <taxon>Buguloidea</taxon>
        <taxon>Bugulidae</taxon>
        <taxon>Bugula</taxon>
    </lineage>
</organism>
<keyword evidence="2" id="KW-1185">Reference proteome</keyword>
<accession>A0A7J7KFD7</accession>
<dbReference type="Proteomes" id="UP000593567">
    <property type="component" value="Unassembled WGS sequence"/>
</dbReference>
<name>A0A7J7KFD7_BUGNE</name>
<dbReference type="CDD" id="cd05481">
    <property type="entry name" value="retropepsin_like_LTR_1"/>
    <property type="match status" value="1"/>
</dbReference>
<sequence length="236" mass="25995">MNDLFIGIISQKEDSPQGWFKSYDVYSGQICKNIRFKVDTGAEANVLPLSQTKDVLPSKAQLHSYSGDILPSGGKVTLGLDKDGVTTLDFELVDANVVPILGLDACVGLGIVKLIDILINQAVLDEFANYFEGIGPLDCPLPYTEQMLKPQVPAALPLLQQRQSHQKEMYDMGAKELEPLVGGDKVLVRAGDQQVWNEATLLARSSQPRFYIVDSEVSTRKNRTQLKSVPSISIRF</sequence>
<dbReference type="AlphaFoldDB" id="A0A7J7KFD7"/>
<protein>
    <submittedName>
        <fullName evidence="1">Uncharacterized protein</fullName>
    </submittedName>
</protein>
<dbReference type="OrthoDB" id="6161333at2759"/>